<dbReference type="Proteomes" id="UP000422221">
    <property type="component" value="Unassembled WGS sequence"/>
</dbReference>
<dbReference type="PROSITE" id="PS50005">
    <property type="entry name" value="TPR"/>
    <property type="match status" value="1"/>
</dbReference>
<evidence type="ECO:0000256" key="1">
    <source>
        <dbReference type="PROSITE-ProRule" id="PRU00339"/>
    </source>
</evidence>
<evidence type="ECO:0000313" key="4">
    <source>
        <dbReference type="EMBL" id="KAA3759247.1"/>
    </source>
</evidence>
<gene>
    <name evidence="4" type="ORF">F3F73_19665</name>
</gene>
<keyword evidence="1" id="KW-0802">TPR repeat</keyword>
<keyword evidence="3" id="KW-0472">Membrane</keyword>
<reference evidence="4 5" key="1">
    <citation type="journal article" date="2019" name="Nat. Med.">
        <title>A library of human gut bacterial isolates paired with longitudinal multiomics data enables mechanistic microbiome research.</title>
        <authorList>
            <person name="Poyet M."/>
            <person name="Groussin M."/>
            <person name="Gibbons S.M."/>
            <person name="Avila-Pacheco J."/>
            <person name="Jiang X."/>
            <person name="Kearney S.M."/>
            <person name="Perrotta A.R."/>
            <person name="Berdy B."/>
            <person name="Zhao S."/>
            <person name="Lieberman T.D."/>
            <person name="Swanson P.K."/>
            <person name="Smith M."/>
            <person name="Roesemann S."/>
            <person name="Alexander J.E."/>
            <person name="Rich S.A."/>
            <person name="Livny J."/>
            <person name="Vlamakis H."/>
            <person name="Clish C."/>
            <person name="Bullock K."/>
            <person name="Deik A."/>
            <person name="Scott J."/>
            <person name="Pierce K.A."/>
            <person name="Xavier R.J."/>
            <person name="Alm E.J."/>
        </authorList>
    </citation>
    <scope>NUCLEOTIDE SEQUENCE [LARGE SCALE GENOMIC DNA]</scope>
    <source>
        <strain evidence="4 5">BIOML-A10</strain>
    </source>
</reference>
<keyword evidence="3" id="KW-1133">Transmembrane helix</keyword>
<feature type="transmembrane region" description="Helical" evidence="3">
    <location>
        <begin position="364"/>
        <end position="384"/>
    </location>
</feature>
<evidence type="ECO:0000256" key="2">
    <source>
        <dbReference type="SAM" id="Coils"/>
    </source>
</evidence>
<feature type="repeat" description="TPR" evidence="1">
    <location>
        <begin position="224"/>
        <end position="257"/>
    </location>
</feature>
<protein>
    <recommendedName>
        <fullName evidence="6">Tetratricopeptide repeat protein</fullName>
    </recommendedName>
</protein>
<dbReference type="RefSeq" id="WP_007478862.1">
    <property type="nucleotide sequence ID" value="NZ_CP081902.1"/>
</dbReference>
<keyword evidence="2" id="KW-0175">Coiled coil</keyword>
<proteinExistence type="predicted"/>
<evidence type="ECO:0000256" key="3">
    <source>
        <dbReference type="SAM" id="Phobius"/>
    </source>
</evidence>
<dbReference type="AlphaFoldDB" id="A0A7J4XEH2"/>
<evidence type="ECO:0008006" key="6">
    <source>
        <dbReference type="Google" id="ProtNLM"/>
    </source>
</evidence>
<keyword evidence="3" id="KW-0812">Transmembrane</keyword>
<dbReference type="InterPro" id="IPR011990">
    <property type="entry name" value="TPR-like_helical_dom_sf"/>
</dbReference>
<sequence length="564" mass="66164">MKQNGSTITLLSLFIVAFWSCVSRPDEIVTTLQRAESCMEMYPDSAWHLLSGISDPDDLSDKKRADYVLLLTQARDKNYMDMSVDSSITFAVDYFKKNGNKRKYGKALYYYGRVLQGKRETSRAMKTFLDARHILEKTEEYKIMGLLLTDISILNREQSLYDEAINTCRLAIVYYYRAKDTLGVAYTYQTMGSSFFLKQEMDSVYQCATKSLQLLSDNPVLLRIGASKMLGMMYSFQKEYLKAEEIFLKIIDEEPREDRLTMHYMSLGRLYQLMGQKELAEEYLKCCLDSRSLFTRSDAYACLAGLAKTRHDYEQALTLKEKSDSLLYIAENEKKREDLMRLQTGYQRERLEKEKLQIKLENRILQLGSIVVSILFLGVTYYFYNRYWRAKLQIKQIEKSLEKNNRQIAVFLNEINRYKQQDDEKTKETDSKVRDLTYQINRLAQENVELRSKVDVSELMKILKNGTVIAEKLTSKEWDKIFNLANCLHADLLVKLKEEHNQLTKHDIELLAFILLGFTSKELMVVFDSKDIRTIFKAKSRLKERLRLKKEESLNEFLQKMQES</sequence>
<dbReference type="InterPro" id="IPR019734">
    <property type="entry name" value="TPR_rpt"/>
</dbReference>
<organism evidence="4 5">
    <name type="scientific">Bacteroides salyersiae</name>
    <dbReference type="NCBI Taxonomy" id="291644"/>
    <lineage>
        <taxon>Bacteria</taxon>
        <taxon>Pseudomonadati</taxon>
        <taxon>Bacteroidota</taxon>
        <taxon>Bacteroidia</taxon>
        <taxon>Bacteroidales</taxon>
        <taxon>Bacteroidaceae</taxon>
        <taxon>Bacteroides</taxon>
    </lineage>
</organism>
<name>A0A7J4XEH2_9BACE</name>
<accession>A0A7J4XEH2</accession>
<dbReference type="SUPFAM" id="SSF48452">
    <property type="entry name" value="TPR-like"/>
    <property type="match status" value="2"/>
</dbReference>
<dbReference type="EMBL" id="VWMK01000023">
    <property type="protein sequence ID" value="KAA3759247.1"/>
    <property type="molecule type" value="Genomic_DNA"/>
</dbReference>
<comment type="caution">
    <text evidence="4">The sequence shown here is derived from an EMBL/GenBank/DDBJ whole genome shotgun (WGS) entry which is preliminary data.</text>
</comment>
<feature type="coiled-coil region" evidence="2">
    <location>
        <begin position="394"/>
        <end position="453"/>
    </location>
</feature>
<evidence type="ECO:0000313" key="5">
    <source>
        <dbReference type="Proteomes" id="UP000422221"/>
    </source>
</evidence>
<dbReference type="SMART" id="SM00028">
    <property type="entry name" value="TPR"/>
    <property type="match status" value="3"/>
</dbReference>
<dbReference type="Gene3D" id="1.25.40.10">
    <property type="entry name" value="Tetratricopeptide repeat domain"/>
    <property type="match status" value="2"/>
</dbReference>